<feature type="compositionally biased region" description="Basic and acidic residues" evidence="1">
    <location>
        <begin position="373"/>
        <end position="389"/>
    </location>
</feature>
<keyword evidence="5" id="KW-1185">Reference proteome</keyword>
<evidence type="ECO:0000313" key="4">
    <source>
        <dbReference type="EMBL" id="ESW03952.1"/>
    </source>
</evidence>
<evidence type="ECO:0008006" key="6">
    <source>
        <dbReference type="Google" id="ProtNLM"/>
    </source>
</evidence>
<dbReference type="AlphaFoldDB" id="V7AEF0"/>
<dbReference type="Pfam" id="PF25500">
    <property type="entry name" value="DUF7913"/>
    <property type="match status" value="1"/>
</dbReference>
<name>V7AEF0_PHAVU</name>
<evidence type="ECO:0000259" key="3">
    <source>
        <dbReference type="Pfam" id="PF25502"/>
    </source>
</evidence>
<dbReference type="Proteomes" id="UP000000226">
    <property type="component" value="Chromosome 11"/>
</dbReference>
<gene>
    <name evidence="4" type="ORF">PHAVU_011G055000g</name>
</gene>
<dbReference type="Gene3D" id="3.30.160.20">
    <property type="match status" value="1"/>
</dbReference>
<dbReference type="Pfam" id="PF14709">
    <property type="entry name" value="DND1_DSRM"/>
    <property type="match status" value="1"/>
</dbReference>
<proteinExistence type="predicted"/>
<dbReference type="PANTHER" id="PTHR33913">
    <property type="entry name" value="ALEURONE LAYER MORPHOGENESIS PROTEIN"/>
    <property type="match status" value="1"/>
</dbReference>
<feature type="domain" description="DUF7915" evidence="3">
    <location>
        <begin position="191"/>
        <end position="334"/>
    </location>
</feature>
<feature type="region of interest" description="Disordered" evidence="1">
    <location>
        <begin position="172"/>
        <end position="206"/>
    </location>
</feature>
<feature type="region of interest" description="Disordered" evidence="1">
    <location>
        <begin position="373"/>
        <end position="395"/>
    </location>
</feature>
<dbReference type="InterPro" id="IPR057237">
    <property type="entry name" value="DUF7915"/>
</dbReference>
<dbReference type="SUPFAM" id="SSF54768">
    <property type="entry name" value="dsRNA-binding domain-like"/>
    <property type="match status" value="1"/>
</dbReference>
<accession>V7AEF0</accession>
<dbReference type="InterPro" id="IPR057235">
    <property type="entry name" value="DUF7913"/>
</dbReference>
<reference evidence="5" key="1">
    <citation type="journal article" date="2014" name="Nat. Genet.">
        <title>A reference genome for common bean and genome-wide analysis of dual domestications.</title>
        <authorList>
            <person name="Schmutz J."/>
            <person name="McClean P.E."/>
            <person name="Mamidi S."/>
            <person name="Wu G.A."/>
            <person name="Cannon S.B."/>
            <person name="Grimwood J."/>
            <person name="Jenkins J."/>
            <person name="Shu S."/>
            <person name="Song Q."/>
            <person name="Chavarro C."/>
            <person name="Torres-Torres M."/>
            <person name="Geffroy V."/>
            <person name="Moghaddam S.M."/>
            <person name="Gao D."/>
            <person name="Abernathy B."/>
            <person name="Barry K."/>
            <person name="Blair M."/>
            <person name="Brick M.A."/>
            <person name="Chovatia M."/>
            <person name="Gepts P."/>
            <person name="Goodstein D.M."/>
            <person name="Gonzales M."/>
            <person name="Hellsten U."/>
            <person name="Hyten D.L."/>
            <person name="Jia G."/>
            <person name="Kelly J.D."/>
            <person name="Kudrna D."/>
            <person name="Lee R."/>
            <person name="Richard M.M."/>
            <person name="Miklas P.N."/>
            <person name="Osorno J.M."/>
            <person name="Rodrigues J."/>
            <person name="Thareau V."/>
            <person name="Urrea C.A."/>
            <person name="Wang M."/>
            <person name="Yu Y."/>
            <person name="Zhang M."/>
            <person name="Wing R.A."/>
            <person name="Cregan P.B."/>
            <person name="Rokhsar D.S."/>
            <person name="Jackson S.A."/>
        </authorList>
    </citation>
    <scope>NUCLEOTIDE SEQUENCE [LARGE SCALE GENOMIC DNA]</scope>
    <source>
        <strain evidence="5">cv. G19833</strain>
    </source>
</reference>
<dbReference type="STRING" id="3885.V7AEF0"/>
<dbReference type="Gramene" id="ESW03952">
    <property type="protein sequence ID" value="ESW03952"/>
    <property type="gene ID" value="PHAVU_011G055000g"/>
</dbReference>
<protein>
    <recommendedName>
        <fullName evidence="6">DRBM domain-containing protein</fullName>
    </recommendedName>
</protein>
<dbReference type="Pfam" id="PF25502">
    <property type="entry name" value="DUF7915"/>
    <property type="match status" value="1"/>
</dbReference>
<evidence type="ECO:0000256" key="1">
    <source>
        <dbReference type="SAM" id="MobiDB-lite"/>
    </source>
</evidence>
<sequence length="683" mass="76480">MVPSDVCPTEDAVKAFIEHLVDPLLPAKSSVHDNPSPSQQKLVARQVRSAVLLYNYHHRKQHPELEYLPLNEFCKLIVVLRPALLAFMQFMQNSNEEELTDVEKQLSLTEKKIMEACDVCKCLDASKNVPNIEGWPITKVAILLIDSKKENCFLLFSSITSGVWSLVEKGLGTSSQSSPGSKGLETSSQSSLGSKGMVTSNQSSDVTSGTKLYKKKRVLKKSSKDELKVNEDVFLQVGYSAINEAIGINYTDISLLESDTVYSESKEKEASRFYIMQCSKTINEEVIQVPLQDLIKSLQRPLLTKSFGSWMITPVIDYFHVLPYYETISKWISRKAFSNTLQDTRVTEKNIKVDTPEVTEFYVNEDMFTAHDSKPKIDNIDSPKQKENNRSCTPALSDSICEPMEMTMNENSILKSKIKEKCQYIIGSTVQAGEDLVKKNPSVKYNSIGSASAEKALNVDSTNKLITEGGINNLASLHNMYAIRPNMSSEKGTVDGHIQIANHSDSDLEKLKVISDSKKILTQTALAALIRKRDELALQQRKIEDEIAVCDKNIQRILTDGEDNFGLKIESVIEGCNDTWLRNQERVYRQPSSPLKRKKLSEAVFITQSPCQELDDICRTNNWVLPTYHLSQSEGGFKASVTVRGVEFQCSFEGKTDSNPSEARDSAAVQMLTNLRSMAKSEQ</sequence>
<dbReference type="CDD" id="cd00048">
    <property type="entry name" value="DSRM_SF"/>
    <property type="match status" value="1"/>
</dbReference>
<feature type="domain" description="DUF7913" evidence="2">
    <location>
        <begin position="5"/>
        <end position="124"/>
    </location>
</feature>
<dbReference type="OMA" id="KEACDTC"/>
<dbReference type="PANTHER" id="PTHR33913:SF1">
    <property type="entry name" value="DRBM DOMAIN-CONTAINING PROTEIN"/>
    <property type="match status" value="1"/>
</dbReference>
<evidence type="ECO:0000259" key="2">
    <source>
        <dbReference type="Pfam" id="PF25500"/>
    </source>
</evidence>
<dbReference type="OrthoDB" id="1909634at2759"/>
<dbReference type="eggNOG" id="ENOG502QVPK">
    <property type="taxonomic scope" value="Eukaryota"/>
</dbReference>
<evidence type="ECO:0000313" key="5">
    <source>
        <dbReference type="Proteomes" id="UP000000226"/>
    </source>
</evidence>
<organism evidence="4 5">
    <name type="scientific">Phaseolus vulgaris</name>
    <name type="common">Kidney bean</name>
    <name type="synonym">French bean</name>
    <dbReference type="NCBI Taxonomy" id="3885"/>
    <lineage>
        <taxon>Eukaryota</taxon>
        <taxon>Viridiplantae</taxon>
        <taxon>Streptophyta</taxon>
        <taxon>Embryophyta</taxon>
        <taxon>Tracheophyta</taxon>
        <taxon>Spermatophyta</taxon>
        <taxon>Magnoliopsida</taxon>
        <taxon>eudicotyledons</taxon>
        <taxon>Gunneridae</taxon>
        <taxon>Pentapetalae</taxon>
        <taxon>rosids</taxon>
        <taxon>fabids</taxon>
        <taxon>Fabales</taxon>
        <taxon>Fabaceae</taxon>
        <taxon>Papilionoideae</taxon>
        <taxon>50 kb inversion clade</taxon>
        <taxon>NPAAA clade</taxon>
        <taxon>indigoferoid/millettioid clade</taxon>
        <taxon>Phaseoleae</taxon>
        <taxon>Phaseolus</taxon>
    </lineage>
</organism>
<dbReference type="EMBL" id="CM002298">
    <property type="protein sequence ID" value="ESW03952.1"/>
    <property type="molecule type" value="Genomic_DNA"/>
</dbReference>
<dbReference type="SMR" id="V7AEF0"/>